<name>A0A846Y2N9_9NOCA</name>
<sequence>MVSATVDVPPVAPLHGEHRFRSRSDRPIAADTIRAYAATVGAADAIHDDEHAAAARGFGALVAPSSFATTVWMRAEARTLNALIPGFHSGCVVHADRTLDIVRPLLAGDRIGCEIGFESFRHYRDYAVISVTTVLHDHQDRIVSTGSSTLLVHTPPDSGYHETECRADDLEPLPLRRRLRLPRQRVRAREPRPLVDVGSLSVGTVLPGDTVTVAADQARRDAGAASTVPGMLTLGLLSEYLGRWLGDPTALTKLQVQYTPKLHYLPVTPGMPTPIRFGGRVGRISSRRRMVTVAVDALSKGRKLFGCVSAEARLG</sequence>
<keyword evidence="3" id="KW-1185">Reference proteome</keyword>
<dbReference type="InterPro" id="IPR029069">
    <property type="entry name" value="HotDog_dom_sf"/>
</dbReference>
<evidence type="ECO:0000259" key="1">
    <source>
        <dbReference type="Pfam" id="PF13452"/>
    </source>
</evidence>
<evidence type="ECO:0000313" key="3">
    <source>
        <dbReference type="Proteomes" id="UP000565711"/>
    </source>
</evidence>
<comment type="caution">
    <text evidence="2">The sequence shown here is derived from an EMBL/GenBank/DDBJ whole genome shotgun (WGS) entry which is preliminary data.</text>
</comment>
<dbReference type="Proteomes" id="UP000565711">
    <property type="component" value="Unassembled WGS sequence"/>
</dbReference>
<dbReference type="EMBL" id="JAAXOP010000010">
    <property type="protein sequence ID" value="NKY52230.1"/>
    <property type="molecule type" value="Genomic_DNA"/>
</dbReference>
<gene>
    <name evidence="2" type="ORF">HGA08_18605</name>
</gene>
<feature type="domain" description="FAS1-like dehydratase" evidence="1">
    <location>
        <begin position="20"/>
        <end position="144"/>
    </location>
</feature>
<dbReference type="AlphaFoldDB" id="A0A846Y2N9"/>
<dbReference type="Gene3D" id="3.10.129.10">
    <property type="entry name" value="Hotdog Thioesterase"/>
    <property type="match status" value="2"/>
</dbReference>
<dbReference type="CDD" id="cd03441">
    <property type="entry name" value="R_hydratase_like"/>
    <property type="match status" value="1"/>
</dbReference>
<proteinExistence type="predicted"/>
<dbReference type="RefSeq" id="WP_067876164.1">
    <property type="nucleotide sequence ID" value="NZ_JAAXOP010000010.1"/>
</dbReference>
<reference evidence="2 3" key="1">
    <citation type="submission" date="2020-04" db="EMBL/GenBank/DDBJ databases">
        <title>MicrobeNet Type strains.</title>
        <authorList>
            <person name="Nicholson A.C."/>
        </authorList>
    </citation>
    <scope>NUCLEOTIDE SEQUENCE [LARGE SCALE GENOMIC DNA]</scope>
    <source>
        <strain evidence="2 3">JCM 12354</strain>
    </source>
</reference>
<evidence type="ECO:0000313" key="2">
    <source>
        <dbReference type="EMBL" id="NKY52230.1"/>
    </source>
</evidence>
<dbReference type="Pfam" id="PF13452">
    <property type="entry name" value="FAS1_DH_region"/>
    <property type="match status" value="1"/>
</dbReference>
<dbReference type="SUPFAM" id="SSF54637">
    <property type="entry name" value="Thioesterase/thiol ester dehydrase-isomerase"/>
    <property type="match status" value="1"/>
</dbReference>
<organism evidence="2 3">
    <name type="scientific">Nocardia vermiculata</name>
    <dbReference type="NCBI Taxonomy" id="257274"/>
    <lineage>
        <taxon>Bacteria</taxon>
        <taxon>Bacillati</taxon>
        <taxon>Actinomycetota</taxon>
        <taxon>Actinomycetes</taxon>
        <taxon>Mycobacteriales</taxon>
        <taxon>Nocardiaceae</taxon>
        <taxon>Nocardia</taxon>
    </lineage>
</organism>
<dbReference type="InterPro" id="IPR039569">
    <property type="entry name" value="FAS1-like_DH_region"/>
</dbReference>
<protein>
    <recommendedName>
        <fullName evidence="1">FAS1-like dehydratase domain-containing protein</fullName>
    </recommendedName>
</protein>
<accession>A0A846Y2N9</accession>